<dbReference type="InterPro" id="IPR014338">
    <property type="entry name" value="CHP02996_rpt-companion-dom"/>
</dbReference>
<organism evidence="1 2">
    <name type="scientific">Gemmata palustris</name>
    <dbReference type="NCBI Taxonomy" id="2822762"/>
    <lineage>
        <taxon>Bacteria</taxon>
        <taxon>Pseudomonadati</taxon>
        <taxon>Planctomycetota</taxon>
        <taxon>Planctomycetia</taxon>
        <taxon>Gemmatales</taxon>
        <taxon>Gemmataceae</taxon>
        <taxon>Gemmata</taxon>
    </lineage>
</organism>
<dbReference type="NCBIfam" id="TIGR02996">
    <property type="entry name" value="rpt_mate_G_obs"/>
    <property type="match status" value="1"/>
</dbReference>
<dbReference type="RefSeq" id="WP_210654321.1">
    <property type="nucleotide sequence ID" value="NZ_JAGKQQ010000001.1"/>
</dbReference>
<reference evidence="1 2" key="1">
    <citation type="submission" date="2021-04" db="EMBL/GenBank/DDBJ databases">
        <authorList>
            <person name="Ivanova A."/>
        </authorList>
    </citation>
    <scope>NUCLEOTIDE SEQUENCE [LARGE SCALE GENOMIC DNA]</scope>
    <source>
        <strain evidence="1 2">G18</strain>
    </source>
</reference>
<protein>
    <submittedName>
        <fullName evidence="1">TIGR02996 domain-containing protein</fullName>
    </submittedName>
</protein>
<name>A0ABS5BRD9_9BACT</name>
<evidence type="ECO:0000313" key="1">
    <source>
        <dbReference type="EMBL" id="MBP3956302.1"/>
    </source>
</evidence>
<proteinExistence type="predicted"/>
<dbReference type="EMBL" id="JAGKQQ010000001">
    <property type="protein sequence ID" value="MBP3956302.1"/>
    <property type="molecule type" value="Genomic_DNA"/>
</dbReference>
<evidence type="ECO:0000313" key="2">
    <source>
        <dbReference type="Proteomes" id="UP000676565"/>
    </source>
</evidence>
<keyword evidence="2" id="KW-1185">Reference proteome</keyword>
<accession>A0ABS5BRD9</accession>
<dbReference type="Proteomes" id="UP000676565">
    <property type="component" value="Unassembled WGS sequence"/>
</dbReference>
<comment type="caution">
    <text evidence="1">The sequence shown here is derived from an EMBL/GenBank/DDBJ whole genome shotgun (WGS) entry which is preliminary data.</text>
</comment>
<sequence>MTDEPALLAAILAHPDEDTPRLMFADWLQEHDQPVRAEFVRVQVALADVLHRIERGYPTGRPVGCSERERKRYPELFELLARQARIWPTYSEWFPFAPLPQDHAATTCDSIFHKLCVYARGGNLAWVSLTQRGFLKAVQCSALDWLTHADAIVARHPIARVRLTDVSAALGRVRQGWRNGHKCQIGFRGRAMHVLAVPAPSAATESAVWPHLLGAEWPGIEFERGFD</sequence>
<gene>
    <name evidence="1" type="ORF">J8F10_13510</name>
</gene>